<dbReference type="RefSeq" id="WP_311033712.1">
    <property type="nucleotide sequence ID" value="NZ_CP117522.1"/>
</dbReference>
<name>A0ABY9UWH5_9ACTN</name>
<keyword evidence="2" id="KW-1185">Reference proteome</keyword>
<gene>
    <name evidence="1" type="ORF">PS467_02240</name>
</gene>
<organism evidence="1 2">
    <name type="scientific">Streptomyces luomodiensis</name>
    <dbReference type="NCBI Taxonomy" id="3026192"/>
    <lineage>
        <taxon>Bacteria</taxon>
        <taxon>Bacillati</taxon>
        <taxon>Actinomycetota</taxon>
        <taxon>Actinomycetes</taxon>
        <taxon>Kitasatosporales</taxon>
        <taxon>Streptomycetaceae</taxon>
        <taxon>Streptomyces</taxon>
    </lineage>
</organism>
<proteinExistence type="predicted"/>
<sequence>MATPLTVLTGRRLGVRAYGRTTGDDSSAGRAVAAGWSASLVACLEIAGRYALEPGLITQPVDVAEPQEKTAFLDT</sequence>
<accession>A0ABY9UWH5</accession>
<protein>
    <submittedName>
        <fullName evidence="1">Uncharacterized protein</fullName>
    </submittedName>
</protein>
<evidence type="ECO:0000313" key="1">
    <source>
        <dbReference type="EMBL" id="WNE94224.1"/>
    </source>
</evidence>
<dbReference type="EMBL" id="CP117522">
    <property type="protein sequence ID" value="WNE94224.1"/>
    <property type="molecule type" value="Genomic_DNA"/>
</dbReference>
<reference evidence="1 2" key="1">
    <citation type="submission" date="2023-02" db="EMBL/GenBank/DDBJ databases">
        <title>Streptomyces sp. SCA4-21 with antifungal activity against Fusarium oxysporum f. sp. cubense, Streptomyces sp. SCA2-17 with antifungal activity against Fusarium oxysporum f. sp. cubense.</title>
        <authorList>
            <person name="Qi D."/>
        </authorList>
    </citation>
    <scope>NUCLEOTIDE SEQUENCE [LARGE SCALE GENOMIC DNA]</scope>
    <source>
        <strain evidence="1 2">SCA4-21</strain>
    </source>
</reference>
<evidence type="ECO:0000313" key="2">
    <source>
        <dbReference type="Proteomes" id="UP001305606"/>
    </source>
</evidence>
<dbReference type="Proteomes" id="UP001305606">
    <property type="component" value="Chromosome"/>
</dbReference>